<sequence length="14" mass="1631">MLGHFFGRRRAAVL</sequence>
<reference evidence="1" key="2">
    <citation type="journal article" date="2015" name="Data Brief">
        <title>Shoot transcriptome of the giant reed, Arundo donax.</title>
        <authorList>
            <person name="Barrero R.A."/>
            <person name="Guerrero F.D."/>
            <person name="Moolhuijzen P."/>
            <person name="Goolsby J.A."/>
            <person name="Tidwell J."/>
            <person name="Bellgard S.E."/>
            <person name="Bellgard M.I."/>
        </authorList>
    </citation>
    <scope>NUCLEOTIDE SEQUENCE</scope>
    <source>
        <tissue evidence="1">Shoot tissue taken approximately 20 cm above the soil surface</tissue>
    </source>
</reference>
<dbReference type="EMBL" id="GBRH01235487">
    <property type="protein sequence ID" value="JAD62408.1"/>
    <property type="molecule type" value="Transcribed_RNA"/>
</dbReference>
<accession>A0A0A9BJR5</accession>
<organism evidence="1">
    <name type="scientific">Arundo donax</name>
    <name type="common">Giant reed</name>
    <name type="synonym">Donax arundinaceus</name>
    <dbReference type="NCBI Taxonomy" id="35708"/>
    <lineage>
        <taxon>Eukaryota</taxon>
        <taxon>Viridiplantae</taxon>
        <taxon>Streptophyta</taxon>
        <taxon>Embryophyta</taxon>
        <taxon>Tracheophyta</taxon>
        <taxon>Spermatophyta</taxon>
        <taxon>Magnoliopsida</taxon>
        <taxon>Liliopsida</taxon>
        <taxon>Poales</taxon>
        <taxon>Poaceae</taxon>
        <taxon>PACMAD clade</taxon>
        <taxon>Arundinoideae</taxon>
        <taxon>Arundineae</taxon>
        <taxon>Arundo</taxon>
    </lineage>
</organism>
<evidence type="ECO:0000313" key="1">
    <source>
        <dbReference type="EMBL" id="JAD62408.1"/>
    </source>
</evidence>
<name>A0A0A9BJR5_ARUDO</name>
<reference evidence="1" key="1">
    <citation type="submission" date="2014-09" db="EMBL/GenBank/DDBJ databases">
        <authorList>
            <person name="Magalhaes I.L.F."/>
            <person name="Oliveira U."/>
            <person name="Santos F.R."/>
            <person name="Vidigal T.H.D.A."/>
            <person name="Brescovit A.D."/>
            <person name="Santos A.J."/>
        </authorList>
    </citation>
    <scope>NUCLEOTIDE SEQUENCE</scope>
    <source>
        <tissue evidence="1">Shoot tissue taken approximately 20 cm above the soil surface</tissue>
    </source>
</reference>
<protein>
    <submittedName>
        <fullName evidence="1">Uncharacterized protein</fullName>
    </submittedName>
</protein>
<proteinExistence type="predicted"/>